<keyword evidence="2" id="KW-1185">Reference proteome</keyword>
<gene>
    <name evidence="1" type="ORF">OIU85_018951</name>
</gene>
<reference evidence="1" key="2">
    <citation type="journal article" date="2023" name="Int. J. Mol. Sci.">
        <title>De Novo Assembly and Annotation of 11 Diverse Shrub Willow (Salix) Genomes Reveals Novel Gene Organization in Sex-Linked Regions.</title>
        <authorList>
            <person name="Hyden B."/>
            <person name="Feng K."/>
            <person name="Yates T.B."/>
            <person name="Jawdy S."/>
            <person name="Cereghino C."/>
            <person name="Smart L.B."/>
            <person name="Muchero W."/>
        </authorList>
    </citation>
    <scope>NUCLEOTIDE SEQUENCE [LARGE SCALE GENOMIC DNA]</scope>
    <source>
        <tissue evidence="1">Shoot tip</tissue>
    </source>
</reference>
<organism evidence="1 2">
    <name type="scientific">Salix viminalis</name>
    <name type="common">Common osier</name>
    <name type="synonym">Basket willow</name>
    <dbReference type="NCBI Taxonomy" id="40686"/>
    <lineage>
        <taxon>Eukaryota</taxon>
        <taxon>Viridiplantae</taxon>
        <taxon>Streptophyta</taxon>
        <taxon>Embryophyta</taxon>
        <taxon>Tracheophyta</taxon>
        <taxon>Spermatophyta</taxon>
        <taxon>Magnoliopsida</taxon>
        <taxon>eudicotyledons</taxon>
        <taxon>Gunneridae</taxon>
        <taxon>Pentapetalae</taxon>
        <taxon>rosids</taxon>
        <taxon>fabids</taxon>
        <taxon>Malpighiales</taxon>
        <taxon>Salicaceae</taxon>
        <taxon>Saliceae</taxon>
        <taxon>Salix</taxon>
    </lineage>
</organism>
<evidence type="ECO:0000313" key="2">
    <source>
        <dbReference type="Proteomes" id="UP001151529"/>
    </source>
</evidence>
<reference evidence="1" key="1">
    <citation type="submission" date="2022-11" db="EMBL/GenBank/DDBJ databases">
        <authorList>
            <person name="Hyden B.L."/>
            <person name="Feng K."/>
            <person name="Yates T."/>
            <person name="Jawdy S."/>
            <person name="Smart L.B."/>
            <person name="Muchero W."/>
        </authorList>
    </citation>
    <scope>NUCLEOTIDE SEQUENCE</scope>
    <source>
        <tissue evidence="1">Shoot tip</tissue>
    </source>
</reference>
<sequence length="83" mass="9488">MPIWIRYKKILVEEGHSIPNLIHIFELVVAIRISSTAAEHNLFPKWSILDRLDCHSTLQQQDTCHRTSFGLVVGYGKGKGNMK</sequence>
<dbReference type="Proteomes" id="UP001151529">
    <property type="component" value="Chromosome 5"/>
</dbReference>
<dbReference type="EMBL" id="JAPFFL010000003">
    <property type="protein sequence ID" value="KAJ6736833.1"/>
    <property type="molecule type" value="Genomic_DNA"/>
</dbReference>
<accession>A0A9Q0UVD3</accession>
<comment type="caution">
    <text evidence="1">The sequence shown here is derived from an EMBL/GenBank/DDBJ whole genome shotgun (WGS) entry which is preliminary data.</text>
</comment>
<dbReference type="AlphaFoldDB" id="A0A9Q0UVD3"/>
<name>A0A9Q0UVD3_SALVM</name>
<evidence type="ECO:0000313" key="1">
    <source>
        <dbReference type="EMBL" id="KAJ6736833.1"/>
    </source>
</evidence>
<dbReference type="OrthoDB" id="5570127at2759"/>
<proteinExistence type="predicted"/>
<protein>
    <submittedName>
        <fullName evidence="1">Uncharacterized protein</fullName>
    </submittedName>
</protein>